<dbReference type="AlphaFoldDB" id="A0A9D1GH54"/>
<dbReference type="Proteomes" id="UP000886860">
    <property type="component" value="Unassembled WGS sequence"/>
</dbReference>
<dbReference type="EMBL" id="DVKS01000045">
    <property type="protein sequence ID" value="HIT40968.1"/>
    <property type="molecule type" value="Genomic_DNA"/>
</dbReference>
<dbReference type="Gene3D" id="3.60.70.12">
    <property type="entry name" value="L-amino peptidase D-ALA esterase/amidase"/>
    <property type="match status" value="1"/>
</dbReference>
<dbReference type="InterPro" id="IPR016117">
    <property type="entry name" value="ArgJ-like_dom_sf"/>
</dbReference>
<evidence type="ECO:0000313" key="2">
    <source>
        <dbReference type="Proteomes" id="UP000886860"/>
    </source>
</evidence>
<sequence>MIKEIQGGVTAAKGFMAASAAAGIKYQNREDMAMIYSPSPCRSAGTFTTNIV</sequence>
<evidence type="ECO:0000313" key="1">
    <source>
        <dbReference type="EMBL" id="HIT40968.1"/>
    </source>
</evidence>
<proteinExistence type="predicted"/>
<feature type="non-terminal residue" evidence="1">
    <location>
        <position position="52"/>
    </location>
</feature>
<protein>
    <submittedName>
        <fullName evidence="1">Ornithine acetyltransferase</fullName>
    </submittedName>
</protein>
<name>A0A9D1GH54_9FIRM</name>
<gene>
    <name evidence="1" type="ORF">IAB60_02525</name>
</gene>
<comment type="caution">
    <text evidence="1">The sequence shown here is derived from an EMBL/GenBank/DDBJ whole genome shotgun (WGS) entry which is preliminary data.</text>
</comment>
<reference evidence="1" key="2">
    <citation type="journal article" date="2021" name="PeerJ">
        <title>Extensive microbial diversity within the chicken gut microbiome revealed by metagenomics and culture.</title>
        <authorList>
            <person name="Gilroy R."/>
            <person name="Ravi A."/>
            <person name="Getino M."/>
            <person name="Pursley I."/>
            <person name="Horton D.L."/>
            <person name="Alikhan N.F."/>
            <person name="Baker D."/>
            <person name="Gharbi K."/>
            <person name="Hall N."/>
            <person name="Watson M."/>
            <person name="Adriaenssens E.M."/>
            <person name="Foster-Nyarko E."/>
            <person name="Jarju S."/>
            <person name="Secka A."/>
            <person name="Antonio M."/>
            <person name="Oren A."/>
            <person name="Chaudhuri R.R."/>
            <person name="La Ragione R."/>
            <person name="Hildebrand F."/>
            <person name="Pallen M.J."/>
        </authorList>
    </citation>
    <scope>NUCLEOTIDE SEQUENCE</scope>
    <source>
        <strain evidence="1">CHK123-3438</strain>
    </source>
</reference>
<organism evidence="1 2">
    <name type="scientific">Candidatus Caccovicinus merdipullorum</name>
    <dbReference type="NCBI Taxonomy" id="2840724"/>
    <lineage>
        <taxon>Bacteria</taxon>
        <taxon>Bacillati</taxon>
        <taxon>Bacillota</taxon>
        <taxon>Clostridia</taxon>
        <taxon>Eubacteriales</taxon>
        <taxon>Candidatus Caccovicinus</taxon>
    </lineage>
</organism>
<accession>A0A9D1GH54</accession>
<reference evidence="1" key="1">
    <citation type="submission" date="2020-10" db="EMBL/GenBank/DDBJ databases">
        <authorList>
            <person name="Gilroy R."/>
        </authorList>
    </citation>
    <scope>NUCLEOTIDE SEQUENCE</scope>
    <source>
        <strain evidence="1">CHK123-3438</strain>
    </source>
</reference>
<dbReference type="SUPFAM" id="SSF56266">
    <property type="entry name" value="DmpA/ArgJ-like"/>
    <property type="match status" value="1"/>
</dbReference>